<dbReference type="Proteomes" id="UP000799753">
    <property type="component" value="Unassembled WGS sequence"/>
</dbReference>
<keyword evidence="4" id="KW-1185">Reference proteome</keyword>
<evidence type="ECO:0000256" key="1">
    <source>
        <dbReference type="SAM" id="MobiDB-lite"/>
    </source>
</evidence>
<proteinExistence type="predicted"/>
<dbReference type="OrthoDB" id="4502894at2759"/>
<evidence type="ECO:0000313" key="3">
    <source>
        <dbReference type="EMBL" id="KAF2638907.1"/>
    </source>
</evidence>
<reference evidence="3" key="1">
    <citation type="journal article" date="2020" name="Stud. Mycol.">
        <title>101 Dothideomycetes genomes: a test case for predicting lifestyles and emergence of pathogens.</title>
        <authorList>
            <person name="Haridas S."/>
            <person name="Albert R."/>
            <person name="Binder M."/>
            <person name="Bloem J."/>
            <person name="Labutti K."/>
            <person name="Salamov A."/>
            <person name="Andreopoulos B."/>
            <person name="Baker S."/>
            <person name="Barry K."/>
            <person name="Bills G."/>
            <person name="Bluhm B."/>
            <person name="Cannon C."/>
            <person name="Castanera R."/>
            <person name="Culley D."/>
            <person name="Daum C."/>
            <person name="Ezra D."/>
            <person name="Gonzalez J."/>
            <person name="Henrissat B."/>
            <person name="Kuo A."/>
            <person name="Liang C."/>
            <person name="Lipzen A."/>
            <person name="Lutzoni F."/>
            <person name="Magnuson J."/>
            <person name="Mondo S."/>
            <person name="Nolan M."/>
            <person name="Ohm R."/>
            <person name="Pangilinan J."/>
            <person name="Park H.-J."/>
            <person name="Ramirez L."/>
            <person name="Alfaro M."/>
            <person name="Sun H."/>
            <person name="Tritt A."/>
            <person name="Yoshinaga Y."/>
            <person name="Zwiers L.-H."/>
            <person name="Turgeon B."/>
            <person name="Goodwin S."/>
            <person name="Spatafora J."/>
            <person name="Crous P."/>
            <person name="Grigoriev I."/>
        </authorList>
    </citation>
    <scope>NUCLEOTIDE SEQUENCE</scope>
    <source>
        <strain evidence="3">CBS 473.64</strain>
    </source>
</reference>
<keyword evidence="2" id="KW-1133">Transmembrane helix</keyword>
<accession>A0A6A6RUP2</accession>
<feature type="transmembrane region" description="Helical" evidence="2">
    <location>
        <begin position="7"/>
        <end position="30"/>
    </location>
</feature>
<gene>
    <name evidence="3" type="ORF">P280DRAFT_470923</name>
</gene>
<keyword evidence="2" id="KW-0472">Membrane</keyword>
<evidence type="ECO:0000313" key="4">
    <source>
        <dbReference type="Proteomes" id="UP000799753"/>
    </source>
</evidence>
<feature type="region of interest" description="Disordered" evidence="1">
    <location>
        <begin position="104"/>
        <end position="141"/>
    </location>
</feature>
<name>A0A6A6RUP2_9PLEO</name>
<dbReference type="EMBL" id="MU006788">
    <property type="protein sequence ID" value="KAF2638907.1"/>
    <property type="molecule type" value="Genomic_DNA"/>
</dbReference>
<keyword evidence="2" id="KW-0812">Transmembrane</keyword>
<protein>
    <submittedName>
        <fullName evidence="3">Uncharacterized protein</fullName>
    </submittedName>
</protein>
<organism evidence="3 4">
    <name type="scientific">Massarina eburnea CBS 473.64</name>
    <dbReference type="NCBI Taxonomy" id="1395130"/>
    <lineage>
        <taxon>Eukaryota</taxon>
        <taxon>Fungi</taxon>
        <taxon>Dikarya</taxon>
        <taxon>Ascomycota</taxon>
        <taxon>Pezizomycotina</taxon>
        <taxon>Dothideomycetes</taxon>
        <taxon>Pleosporomycetidae</taxon>
        <taxon>Pleosporales</taxon>
        <taxon>Massarineae</taxon>
        <taxon>Massarinaceae</taxon>
        <taxon>Massarina</taxon>
    </lineage>
</organism>
<feature type="transmembrane region" description="Helical" evidence="2">
    <location>
        <begin position="36"/>
        <end position="59"/>
    </location>
</feature>
<sequence>MVDASTILAAIVYILWWPTSAILSVTRFILAPFWSLLQFFFLPITCLVHAILALVLLPFRVDILERIETIYIWLGIAALVGCATGAAVFLIFNFLTSAFNIDAASQPKPPPQGRTIGEFRSARREKSGTATESSSGPTVVHMAAPRRRGLMSQAIMEEESEF</sequence>
<evidence type="ECO:0000256" key="2">
    <source>
        <dbReference type="SAM" id="Phobius"/>
    </source>
</evidence>
<feature type="transmembrane region" description="Helical" evidence="2">
    <location>
        <begin position="71"/>
        <end position="95"/>
    </location>
</feature>
<feature type="compositionally biased region" description="Polar residues" evidence="1">
    <location>
        <begin position="128"/>
        <end position="137"/>
    </location>
</feature>
<dbReference type="AlphaFoldDB" id="A0A6A6RUP2"/>